<feature type="signal peptide" evidence="2">
    <location>
        <begin position="1"/>
        <end position="23"/>
    </location>
</feature>
<feature type="compositionally biased region" description="Basic and acidic residues" evidence="1">
    <location>
        <begin position="147"/>
        <end position="160"/>
    </location>
</feature>
<dbReference type="InParanoid" id="D8LJB3"/>
<name>D8LJB3_ECTSI</name>
<evidence type="ECO:0000256" key="1">
    <source>
        <dbReference type="SAM" id="MobiDB-lite"/>
    </source>
</evidence>
<feature type="region of interest" description="Disordered" evidence="1">
    <location>
        <begin position="312"/>
        <end position="349"/>
    </location>
</feature>
<proteinExistence type="predicted"/>
<keyword evidence="4" id="KW-1185">Reference proteome</keyword>
<feature type="chain" id="PRO_5003117259" evidence="2">
    <location>
        <begin position="24"/>
        <end position="349"/>
    </location>
</feature>
<dbReference type="Proteomes" id="UP000002630">
    <property type="component" value="Linkage Group LG15"/>
</dbReference>
<dbReference type="EMBL" id="FN648420">
    <property type="protein sequence ID" value="CBN76997.1"/>
    <property type="molecule type" value="Genomic_DNA"/>
</dbReference>
<feature type="region of interest" description="Disordered" evidence="1">
    <location>
        <begin position="143"/>
        <end position="181"/>
    </location>
</feature>
<gene>
    <name evidence="3" type="ORF">Esi_0024_0181</name>
</gene>
<keyword evidence="2" id="KW-0732">Signal</keyword>
<protein>
    <submittedName>
        <fullName evidence="3">Uncharacterized protein</fullName>
    </submittedName>
</protein>
<dbReference type="OrthoDB" id="10392210at2759"/>
<accession>D8LJB3</accession>
<feature type="compositionally biased region" description="Basic and acidic residues" evidence="1">
    <location>
        <begin position="319"/>
        <end position="349"/>
    </location>
</feature>
<reference evidence="3 4" key="1">
    <citation type="journal article" date="2010" name="Nature">
        <title>The Ectocarpus genome and the independent evolution of multicellularity in brown algae.</title>
        <authorList>
            <person name="Cock J.M."/>
            <person name="Sterck L."/>
            <person name="Rouze P."/>
            <person name="Scornet D."/>
            <person name="Allen A.E."/>
            <person name="Amoutzias G."/>
            <person name="Anthouard V."/>
            <person name="Artiguenave F."/>
            <person name="Aury J.M."/>
            <person name="Badger J.H."/>
            <person name="Beszteri B."/>
            <person name="Billiau K."/>
            <person name="Bonnet E."/>
            <person name="Bothwell J.H."/>
            <person name="Bowler C."/>
            <person name="Boyen C."/>
            <person name="Brownlee C."/>
            <person name="Carrano C.J."/>
            <person name="Charrier B."/>
            <person name="Cho G.Y."/>
            <person name="Coelho S.M."/>
            <person name="Collen J."/>
            <person name="Corre E."/>
            <person name="Da Silva C."/>
            <person name="Delage L."/>
            <person name="Delaroque N."/>
            <person name="Dittami S.M."/>
            <person name="Doulbeau S."/>
            <person name="Elias M."/>
            <person name="Farnham G."/>
            <person name="Gachon C.M."/>
            <person name="Gschloessl B."/>
            <person name="Heesch S."/>
            <person name="Jabbari K."/>
            <person name="Jubin C."/>
            <person name="Kawai H."/>
            <person name="Kimura K."/>
            <person name="Kloareg B."/>
            <person name="Kupper F.C."/>
            <person name="Lang D."/>
            <person name="Le Bail A."/>
            <person name="Leblanc C."/>
            <person name="Lerouge P."/>
            <person name="Lohr M."/>
            <person name="Lopez P.J."/>
            <person name="Martens C."/>
            <person name="Maumus F."/>
            <person name="Michel G."/>
            <person name="Miranda-Saavedra D."/>
            <person name="Morales J."/>
            <person name="Moreau H."/>
            <person name="Motomura T."/>
            <person name="Nagasato C."/>
            <person name="Napoli C.A."/>
            <person name="Nelson D.R."/>
            <person name="Nyvall-Collen P."/>
            <person name="Peters A.F."/>
            <person name="Pommier C."/>
            <person name="Potin P."/>
            <person name="Poulain J."/>
            <person name="Quesneville H."/>
            <person name="Read B."/>
            <person name="Rensing S.A."/>
            <person name="Ritter A."/>
            <person name="Rousvoal S."/>
            <person name="Samanta M."/>
            <person name="Samson G."/>
            <person name="Schroeder D.C."/>
            <person name="Segurens B."/>
            <person name="Strittmatter M."/>
            <person name="Tonon T."/>
            <person name="Tregear J.W."/>
            <person name="Valentin K."/>
            <person name="von Dassow P."/>
            <person name="Yamagishi T."/>
            <person name="Van de Peer Y."/>
            <person name="Wincker P."/>
        </authorList>
    </citation>
    <scope>NUCLEOTIDE SEQUENCE [LARGE SCALE GENOMIC DNA]</scope>
    <source>
        <strain evidence="4">Ec32 / CCAP1310/4</strain>
    </source>
</reference>
<dbReference type="AlphaFoldDB" id="D8LJB3"/>
<evidence type="ECO:0000256" key="2">
    <source>
        <dbReference type="SAM" id="SignalP"/>
    </source>
</evidence>
<evidence type="ECO:0000313" key="3">
    <source>
        <dbReference type="EMBL" id="CBN76997.1"/>
    </source>
</evidence>
<evidence type="ECO:0000313" key="4">
    <source>
        <dbReference type="Proteomes" id="UP000002630"/>
    </source>
</evidence>
<organism evidence="3 4">
    <name type="scientific">Ectocarpus siliculosus</name>
    <name type="common">Brown alga</name>
    <name type="synonym">Conferva siliculosa</name>
    <dbReference type="NCBI Taxonomy" id="2880"/>
    <lineage>
        <taxon>Eukaryota</taxon>
        <taxon>Sar</taxon>
        <taxon>Stramenopiles</taxon>
        <taxon>Ochrophyta</taxon>
        <taxon>PX clade</taxon>
        <taxon>Phaeophyceae</taxon>
        <taxon>Ectocarpales</taxon>
        <taxon>Ectocarpaceae</taxon>
        <taxon>Ectocarpus</taxon>
    </lineage>
</organism>
<sequence length="349" mass="36292">MRLLVLLAAVAAGIVLQPSGVAAADESVQQQAFRCESEEDLDGSACRVDMLPDSALAEMVYERGFDPDGADRLQLLDAVMQLLDYEYATGEDLREMEYLPDDGSAAAAAETAAADLAAAAAPAAAAALAAEAEAAALAAAAGTGREAGLEEEHGAAGREDGDADSPAGVESGGAGNDGGEASDDAIAREVIEECTSSSVASSCPVGGRGEEVAAHDESTLLGYAHGLATEVLRTMRRDLNSLVGMLPEPVERPVREAAAFVGNTATRFVGPAVQKAERYTRGLRRGAGKTAGKAVVALKDEVLPRVWTGVSRAASNAKRRVEDAIAARKERSEQRREQQEQEEGRAQRD</sequence>
<dbReference type="EMBL" id="FN649740">
    <property type="protein sequence ID" value="CBN76997.1"/>
    <property type="molecule type" value="Genomic_DNA"/>
</dbReference>